<evidence type="ECO:0000313" key="2">
    <source>
        <dbReference type="Proteomes" id="UP000241190"/>
    </source>
</evidence>
<dbReference type="RefSeq" id="WP_052675202.1">
    <property type="nucleotide sequence ID" value="NZ_JZSR01000003.1"/>
</dbReference>
<keyword evidence="2" id="KW-1185">Reference proteome</keyword>
<sequence length="184" mass="20290">MKKEYSCHTCKEVVQKDATKCPHCGTKHPTSNGKGCLGVLILSVVMGFLIHSCADSNNDTTSLNALNNTAETTTPKWYKNGSLQNESALVWQQSSHAQKLSTAANIYAARWLDKTLSPNLMSQIKSIDDLKPFAEKLVIELDSAFKPASTEKENKMIFANQKVSEAAVLILMMNNQLITNTLKK</sequence>
<evidence type="ECO:0000313" key="1">
    <source>
        <dbReference type="EMBL" id="PSW98053.1"/>
    </source>
</evidence>
<name>A0ABX5GT01_9GAMM</name>
<organism evidence="1 2">
    <name type="scientific">Photobacterium iliopiscarium</name>
    <dbReference type="NCBI Taxonomy" id="56192"/>
    <lineage>
        <taxon>Bacteria</taxon>
        <taxon>Pseudomonadati</taxon>
        <taxon>Pseudomonadota</taxon>
        <taxon>Gammaproteobacteria</taxon>
        <taxon>Vibrionales</taxon>
        <taxon>Vibrionaceae</taxon>
        <taxon>Photobacterium</taxon>
    </lineage>
</organism>
<reference evidence="1 2" key="1">
    <citation type="submission" date="2018-03" db="EMBL/GenBank/DDBJ databases">
        <title>Whole genome sequencing of Histamine producing bacteria.</title>
        <authorList>
            <person name="Butler K."/>
        </authorList>
    </citation>
    <scope>NUCLEOTIDE SEQUENCE [LARGE SCALE GENOMIC DNA]</scope>
    <source>
        <strain evidence="1 2">ATCC 51761</strain>
    </source>
</reference>
<gene>
    <name evidence="1" type="ORF">C9J52_08980</name>
</gene>
<dbReference type="EMBL" id="PYOP01000011">
    <property type="protein sequence ID" value="PSW98053.1"/>
    <property type="molecule type" value="Genomic_DNA"/>
</dbReference>
<protein>
    <submittedName>
        <fullName evidence="1">Zinc ribbon domain-containing protein</fullName>
    </submittedName>
</protein>
<dbReference type="Proteomes" id="UP000241190">
    <property type="component" value="Unassembled WGS sequence"/>
</dbReference>
<proteinExistence type="predicted"/>
<comment type="caution">
    <text evidence="1">The sequence shown here is derived from an EMBL/GenBank/DDBJ whole genome shotgun (WGS) entry which is preliminary data.</text>
</comment>
<accession>A0ABX5GT01</accession>